<evidence type="ECO:0000313" key="3">
    <source>
        <dbReference type="Proteomes" id="UP001430990"/>
    </source>
</evidence>
<reference evidence="2" key="1">
    <citation type="submission" date="2021-11" db="EMBL/GenBank/DDBJ databases">
        <title>Australian commercial rhizobial inoculants.</title>
        <authorList>
            <person name="Kohlmeier M.G."/>
            <person name="O'Hara G.W."/>
            <person name="Colombi E."/>
            <person name="Ramsay J.P."/>
            <person name="Terpolilli J."/>
        </authorList>
    </citation>
    <scope>NUCLEOTIDE SEQUENCE</scope>
    <source>
        <strain evidence="2">CC829</strain>
        <plasmid evidence="2">pCC829_1</plasmid>
    </source>
</reference>
<name>A0ABY3R051_9BRAD</name>
<proteinExistence type="predicted"/>
<dbReference type="EMBL" id="CP088101">
    <property type="protein sequence ID" value="UFW91667.1"/>
    <property type="molecule type" value="Genomic_DNA"/>
</dbReference>
<protein>
    <submittedName>
        <fullName evidence="2">Uncharacterized protein</fullName>
    </submittedName>
</protein>
<sequence>MKALLATAAAVGISFVAYVPPCMAEDNSFTRRPNEMGRKISTITSYQIRTAGGTLINCAGTCFAAGQTIEWKCEAHQSANVQCRLDCNSLPAQGDCADRRQ</sequence>
<keyword evidence="1" id="KW-0732">Signal</keyword>
<gene>
    <name evidence="2" type="ORF">BjapCC829_47810</name>
</gene>
<accession>A0ABY3R051</accession>
<feature type="signal peptide" evidence="1">
    <location>
        <begin position="1"/>
        <end position="24"/>
    </location>
</feature>
<geneLocation type="plasmid" evidence="2 3">
    <name>pCC829_1</name>
</geneLocation>
<feature type="chain" id="PRO_5047232942" evidence="1">
    <location>
        <begin position="25"/>
        <end position="101"/>
    </location>
</feature>
<keyword evidence="3" id="KW-1185">Reference proteome</keyword>
<dbReference type="RefSeq" id="WP_231145637.1">
    <property type="nucleotide sequence ID" value="NZ_CP088101.1"/>
</dbReference>
<evidence type="ECO:0000256" key="1">
    <source>
        <dbReference type="SAM" id="SignalP"/>
    </source>
</evidence>
<keyword evidence="2" id="KW-0614">Plasmid</keyword>
<organism evidence="2 3">
    <name type="scientific">Bradyrhizobium barranii</name>
    <dbReference type="NCBI Taxonomy" id="2992140"/>
    <lineage>
        <taxon>Bacteria</taxon>
        <taxon>Pseudomonadati</taxon>
        <taxon>Pseudomonadota</taxon>
        <taxon>Alphaproteobacteria</taxon>
        <taxon>Hyphomicrobiales</taxon>
        <taxon>Nitrobacteraceae</taxon>
        <taxon>Bradyrhizobium</taxon>
    </lineage>
</organism>
<dbReference type="Proteomes" id="UP001430990">
    <property type="component" value="Plasmid pCC829_1"/>
</dbReference>
<evidence type="ECO:0000313" key="2">
    <source>
        <dbReference type="EMBL" id="UFW91667.1"/>
    </source>
</evidence>